<dbReference type="EMBL" id="QRHO01000082">
    <property type="protein sequence ID" value="RHF78080.1"/>
    <property type="molecule type" value="Genomic_DNA"/>
</dbReference>
<name>A0A3R6FFS6_9FIRM</name>
<dbReference type="Proteomes" id="UP000284579">
    <property type="component" value="Unassembled WGS sequence"/>
</dbReference>
<proteinExistence type="predicted"/>
<sequence length="66" mass="7576">MDRPKIDGIVDYIKAAYPDSWRDYVLCRAGTEEPIAVMFPHMGRIYYAPTLSMFEKAGPHGRHFGE</sequence>
<dbReference type="RefSeq" id="WP_118199899.1">
    <property type="nucleotide sequence ID" value="NZ_JAJCMV010000026.1"/>
</dbReference>
<comment type="caution">
    <text evidence="1">The sequence shown here is derived from an EMBL/GenBank/DDBJ whole genome shotgun (WGS) entry which is preliminary data.</text>
</comment>
<reference evidence="1 2" key="1">
    <citation type="submission" date="2018-08" db="EMBL/GenBank/DDBJ databases">
        <title>A genome reference for cultivated species of the human gut microbiota.</title>
        <authorList>
            <person name="Zou Y."/>
            <person name="Xue W."/>
            <person name="Luo G."/>
        </authorList>
    </citation>
    <scope>NUCLEOTIDE SEQUENCE [LARGE SCALE GENOMIC DNA]</scope>
    <source>
        <strain evidence="1 2">AM23-3</strain>
    </source>
</reference>
<organism evidence="1 2">
    <name type="scientific">Coprococcus comes</name>
    <dbReference type="NCBI Taxonomy" id="410072"/>
    <lineage>
        <taxon>Bacteria</taxon>
        <taxon>Bacillati</taxon>
        <taxon>Bacillota</taxon>
        <taxon>Clostridia</taxon>
        <taxon>Lachnospirales</taxon>
        <taxon>Lachnospiraceae</taxon>
        <taxon>Coprococcus</taxon>
    </lineage>
</organism>
<dbReference type="AlphaFoldDB" id="A0A3R6FFS6"/>
<accession>A0A3R6FFS6</accession>
<evidence type="ECO:0000313" key="2">
    <source>
        <dbReference type="Proteomes" id="UP000284579"/>
    </source>
</evidence>
<evidence type="ECO:0000313" key="1">
    <source>
        <dbReference type="EMBL" id="RHF78080.1"/>
    </source>
</evidence>
<gene>
    <name evidence="1" type="ORF">DW656_17865</name>
</gene>
<protein>
    <submittedName>
        <fullName evidence="1">Uncharacterized protein</fullName>
    </submittedName>
</protein>